<protein>
    <submittedName>
        <fullName evidence="1">Uncharacterized protein</fullName>
    </submittedName>
</protein>
<proteinExistence type="predicted"/>
<dbReference type="EMBL" id="UINC01006654">
    <property type="protein sequence ID" value="SVA28848.1"/>
    <property type="molecule type" value="Genomic_DNA"/>
</dbReference>
<organism evidence="1">
    <name type="scientific">marine metagenome</name>
    <dbReference type="NCBI Taxonomy" id="408172"/>
    <lineage>
        <taxon>unclassified sequences</taxon>
        <taxon>metagenomes</taxon>
        <taxon>ecological metagenomes</taxon>
    </lineage>
</organism>
<sequence>MAGGINSFKDKIMFEIYKANDYSNEYRVVYFSELDDHNRDKEIDRAMKGDHYFDGFIFTLKKERAMKQLQDIVDRLNGGESLNSEHLEKQLEEFLAN</sequence>
<name>A0A381UMI0_9ZZZZ</name>
<reference evidence="1" key="1">
    <citation type="submission" date="2018-05" db="EMBL/GenBank/DDBJ databases">
        <authorList>
            <person name="Lanie J.A."/>
            <person name="Ng W.-L."/>
            <person name="Kazmierczak K.M."/>
            <person name="Andrzejewski T.M."/>
            <person name="Davidsen T.M."/>
            <person name="Wayne K.J."/>
            <person name="Tettelin H."/>
            <person name="Glass J.I."/>
            <person name="Rusch D."/>
            <person name="Podicherti R."/>
            <person name="Tsui H.-C.T."/>
            <person name="Winkler M.E."/>
        </authorList>
    </citation>
    <scope>NUCLEOTIDE SEQUENCE</scope>
</reference>
<dbReference type="AlphaFoldDB" id="A0A381UMI0"/>
<evidence type="ECO:0000313" key="1">
    <source>
        <dbReference type="EMBL" id="SVA28848.1"/>
    </source>
</evidence>
<accession>A0A381UMI0</accession>
<gene>
    <name evidence="1" type="ORF">METZ01_LOCUS81702</name>
</gene>